<organism evidence="4 5">
    <name type="scientific">Candidatus Falkowbacteria bacterium HGW-Falkowbacteria-2</name>
    <dbReference type="NCBI Taxonomy" id="2013769"/>
    <lineage>
        <taxon>Bacteria</taxon>
        <taxon>Candidatus Falkowiibacteriota</taxon>
    </lineage>
</organism>
<evidence type="ECO:0000313" key="4">
    <source>
        <dbReference type="EMBL" id="PKM88977.1"/>
    </source>
</evidence>
<dbReference type="EMBL" id="PHAH01000007">
    <property type="protein sequence ID" value="PKM88977.1"/>
    <property type="molecule type" value="Genomic_DNA"/>
</dbReference>
<dbReference type="CDD" id="cd03801">
    <property type="entry name" value="GT4_PimA-like"/>
    <property type="match status" value="1"/>
</dbReference>
<proteinExistence type="predicted"/>
<dbReference type="GO" id="GO:0009103">
    <property type="term" value="P:lipopolysaccharide biosynthetic process"/>
    <property type="evidence" value="ECO:0007669"/>
    <property type="project" value="TreeGrafter"/>
</dbReference>
<comment type="caution">
    <text evidence="4">The sequence shown here is derived from an EMBL/GenBank/DDBJ whole genome shotgun (WGS) entry which is preliminary data.</text>
</comment>
<feature type="domain" description="Glycosyl transferase family 1" evidence="2">
    <location>
        <begin position="190"/>
        <end position="334"/>
    </location>
</feature>
<feature type="domain" description="Glycosyltransferase subfamily 4-like N-terminal" evidence="3">
    <location>
        <begin position="16"/>
        <end position="176"/>
    </location>
</feature>
<protein>
    <submittedName>
        <fullName evidence="4">Glycosyl transferase family 1</fullName>
    </submittedName>
</protein>
<dbReference type="Pfam" id="PF13439">
    <property type="entry name" value="Glyco_transf_4"/>
    <property type="match status" value="1"/>
</dbReference>
<evidence type="ECO:0000259" key="3">
    <source>
        <dbReference type="Pfam" id="PF13439"/>
    </source>
</evidence>
<evidence type="ECO:0000256" key="1">
    <source>
        <dbReference type="ARBA" id="ARBA00022679"/>
    </source>
</evidence>
<dbReference type="PANTHER" id="PTHR46401">
    <property type="entry name" value="GLYCOSYLTRANSFERASE WBBK-RELATED"/>
    <property type="match status" value="1"/>
</dbReference>
<dbReference type="InterPro" id="IPR001296">
    <property type="entry name" value="Glyco_trans_1"/>
</dbReference>
<evidence type="ECO:0000259" key="2">
    <source>
        <dbReference type="Pfam" id="PF00534"/>
    </source>
</evidence>
<evidence type="ECO:0000313" key="5">
    <source>
        <dbReference type="Proteomes" id="UP000233325"/>
    </source>
</evidence>
<dbReference type="Pfam" id="PF00534">
    <property type="entry name" value="Glycos_transf_1"/>
    <property type="match status" value="1"/>
</dbReference>
<keyword evidence="1 4" id="KW-0808">Transferase</keyword>
<dbReference type="PANTHER" id="PTHR46401:SF2">
    <property type="entry name" value="GLYCOSYLTRANSFERASE WBBK-RELATED"/>
    <property type="match status" value="1"/>
</dbReference>
<dbReference type="AlphaFoldDB" id="A0A2N2E2N6"/>
<sequence length="370" mass="41712">MKIAFVGQKGLPAQTGGVERQVEELMIHLAERGHSVDAYARKGYAHDLAVYKGVRIIALPFIKGKNFEAISHTFLAVLHLWFRKLDVIHFQSIGPASLIWLVKILKPRTPIVFTFHCKDYQHKKWNTFAQWYLKFGENVGCRLADQTCVTSKELTAEANELYKGYPIKYVPSGINPPTLLEVSGIRRFGIDKKNYILYAGRLVRHKGVHYVINAFKRTDINKKLVIAGGGAYTDDYVDELKKLAAGDDRIIFVGNQSGSLLTELYSNAYLVVQPSEYEGLSMAILEAMSYGLPCLVSDIPSNLEATNGLGLTFRNRDENDLEAKLISADQNPELIAQQGLALKARTREEYDWNRIVDETLNIYQQVIAKQ</sequence>
<dbReference type="GO" id="GO:0016757">
    <property type="term" value="F:glycosyltransferase activity"/>
    <property type="evidence" value="ECO:0007669"/>
    <property type="project" value="InterPro"/>
</dbReference>
<name>A0A2N2E2N6_9BACT</name>
<gene>
    <name evidence="4" type="ORF">CVU83_00855</name>
</gene>
<accession>A0A2N2E2N6</accession>
<dbReference type="Gene3D" id="3.40.50.2000">
    <property type="entry name" value="Glycogen Phosphorylase B"/>
    <property type="match status" value="2"/>
</dbReference>
<dbReference type="SUPFAM" id="SSF53756">
    <property type="entry name" value="UDP-Glycosyltransferase/glycogen phosphorylase"/>
    <property type="match status" value="1"/>
</dbReference>
<dbReference type="Proteomes" id="UP000233325">
    <property type="component" value="Unassembled WGS sequence"/>
</dbReference>
<reference evidence="4 5" key="1">
    <citation type="journal article" date="2017" name="ISME J.">
        <title>Potential for microbial H2 and metal transformations associated with novel bacteria and archaea in deep terrestrial subsurface sediments.</title>
        <authorList>
            <person name="Hernsdorf A.W."/>
            <person name="Amano Y."/>
            <person name="Miyakawa K."/>
            <person name="Ise K."/>
            <person name="Suzuki Y."/>
            <person name="Anantharaman K."/>
            <person name="Probst A."/>
            <person name="Burstein D."/>
            <person name="Thomas B.C."/>
            <person name="Banfield J.F."/>
        </authorList>
    </citation>
    <scope>NUCLEOTIDE SEQUENCE [LARGE SCALE GENOMIC DNA]</scope>
    <source>
        <strain evidence="4">HGW-Falkowbacteria-2</strain>
    </source>
</reference>
<dbReference type="InterPro" id="IPR028098">
    <property type="entry name" value="Glyco_trans_4-like_N"/>
</dbReference>